<evidence type="ECO:0008006" key="3">
    <source>
        <dbReference type="Google" id="ProtNLM"/>
    </source>
</evidence>
<accession>A0A0F4LF25</accession>
<dbReference type="RefSeq" id="WP_045927904.1">
    <property type="nucleotide sequence ID" value="NZ_JBHSZS010000009.1"/>
</dbReference>
<sequence length="182" mass="20770">MANNLMDYLPDYYNDVYEMQAIMHAQGEVLDKAESEQFRLLLNQFVTQTDVKGISVFEDQVGIKPAPNDDLEERQNKVLMRLLPPRPITIEYLRDLFATLKILATITVIERDAIVEAKSAEINSSQIENIKYLLNIYLPANMIYEIRVALNRAEISNDFKVGLGTWLKATTAVQANVSQFIN</sequence>
<name>A0A0F4LF25_9LACO</name>
<dbReference type="EMBL" id="JXBY01000017">
    <property type="protein sequence ID" value="KJY56156.1"/>
    <property type="molecule type" value="Genomic_DNA"/>
</dbReference>
<dbReference type="OrthoDB" id="1629754at2"/>
<dbReference type="Proteomes" id="UP000033533">
    <property type="component" value="Unassembled WGS sequence"/>
</dbReference>
<protein>
    <recommendedName>
        <fullName evidence="3">DUF2313 domain-containing protein</fullName>
    </recommendedName>
</protein>
<evidence type="ECO:0000313" key="1">
    <source>
        <dbReference type="EMBL" id="KJY56156.1"/>
    </source>
</evidence>
<dbReference type="InterPro" id="IPR018755">
    <property type="entry name" value="Phage_Mu_Gp48"/>
</dbReference>
<dbReference type="HOGENOM" id="CLU_1452748_0_0_9"/>
<dbReference type="STRING" id="1218493.JF76_07640"/>
<proteinExistence type="predicted"/>
<gene>
    <name evidence="1" type="ORF">JF76_07640</name>
</gene>
<organism evidence="1 2">
    <name type="scientific">Lactobacillus kullabergensis</name>
    <dbReference type="NCBI Taxonomy" id="1218493"/>
    <lineage>
        <taxon>Bacteria</taxon>
        <taxon>Bacillati</taxon>
        <taxon>Bacillota</taxon>
        <taxon>Bacilli</taxon>
        <taxon>Lactobacillales</taxon>
        <taxon>Lactobacillaceae</taxon>
        <taxon>Lactobacillus</taxon>
    </lineage>
</organism>
<dbReference type="AlphaFoldDB" id="A0A0F4LF25"/>
<dbReference type="PATRIC" id="fig|1218493.3.peg.810"/>
<comment type="caution">
    <text evidence="1">The sequence shown here is derived from an EMBL/GenBank/DDBJ whole genome shotgun (WGS) entry which is preliminary data.</text>
</comment>
<dbReference type="Pfam" id="PF10076">
    <property type="entry name" value="Phage_Mu_Gp48"/>
    <property type="match status" value="1"/>
</dbReference>
<reference evidence="1 2" key="1">
    <citation type="submission" date="2014-12" db="EMBL/GenBank/DDBJ databases">
        <title>Comparative genomics of the lactic acid bacteria isolated from the honey bee gut.</title>
        <authorList>
            <person name="Ellegaard K.M."/>
            <person name="Tamarit D."/>
            <person name="Javelind E."/>
            <person name="Olofsson T."/>
            <person name="Andersson S.G."/>
            <person name="Vasquez A."/>
        </authorList>
    </citation>
    <scope>NUCLEOTIDE SEQUENCE [LARGE SCALE GENOMIC DNA]</scope>
    <source>
        <strain evidence="1 2">Biut2</strain>
    </source>
</reference>
<evidence type="ECO:0000313" key="2">
    <source>
        <dbReference type="Proteomes" id="UP000033533"/>
    </source>
</evidence>